<dbReference type="EMBL" id="JARXHW010000016">
    <property type="protein sequence ID" value="MDQ8207612.1"/>
    <property type="molecule type" value="Genomic_DNA"/>
</dbReference>
<reference evidence="3 4" key="1">
    <citation type="submission" date="2023-04" db="EMBL/GenBank/DDBJ databases">
        <title>A novel bacteria isolated from coastal sediment.</title>
        <authorList>
            <person name="Liu X.-J."/>
            <person name="Du Z.-J."/>
        </authorList>
    </citation>
    <scope>NUCLEOTIDE SEQUENCE [LARGE SCALE GENOMIC DNA]</scope>
    <source>
        <strain evidence="3 4">SDUM461003</strain>
    </source>
</reference>
<dbReference type="NCBIfam" id="NF009386">
    <property type="entry name" value="PRK12745.1"/>
    <property type="match status" value="1"/>
</dbReference>
<dbReference type="InterPro" id="IPR036291">
    <property type="entry name" value="NAD(P)-bd_dom_sf"/>
</dbReference>
<proteinExistence type="inferred from homology"/>
<comment type="similarity">
    <text evidence="1">Belongs to the short-chain dehydrogenases/reductases (SDR) family.</text>
</comment>
<organism evidence="3 4">
    <name type="scientific">Thalassobacterium maritimum</name>
    <dbReference type="NCBI Taxonomy" id="3041265"/>
    <lineage>
        <taxon>Bacteria</taxon>
        <taxon>Pseudomonadati</taxon>
        <taxon>Verrucomicrobiota</taxon>
        <taxon>Opitutia</taxon>
        <taxon>Puniceicoccales</taxon>
        <taxon>Coraliomargaritaceae</taxon>
        <taxon>Thalassobacterium</taxon>
    </lineage>
</organism>
<evidence type="ECO:0000313" key="4">
    <source>
        <dbReference type="Proteomes" id="UP001225316"/>
    </source>
</evidence>
<sequence length="262" mass="27542">MTPSTSSKPVAFVTGGSRGIGFGCASQLAKLGFDIAINGMRDESALAEPIAALKALGADVVYCQGDIGSADARTAMLDKIKAHFGKLNVLVNNAGVAPKERKDILEATEESFDYVVGTNVKGPYFLSQAAANWMIEQKAADAEGFYAIINVGSISATVVSVNRGEYCVSKAGIAMMSQLFAARLGEFGIPVYEIRPGVIKTDMTSGVTDKYDALIEDGLCVTKRWGFPDDIGKAVGSLASGDFPYSTGQVIMVDGGLTMPRL</sequence>
<evidence type="ECO:0000313" key="3">
    <source>
        <dbReference type="EMBL" id="MDQ8207612.1"/>
    </source>
</evidence>
<dbReference type="InterPro" id="IPR002347">
    <property type="entry name" value="SDR_fam"/>
</dbReference>
<keyword evidence="2" id="KW-0560">Oxidoreductase</keyword>
<evidence type="ECO:0000256" key="1">
    <source>
        <dbReference type="ARBA" id="ARBA00006484"/>
    </source>
</evidence>
<accession>A0ABU1ATX0</accession>
<dbReference type="Proteomes" id="UP001225316">
    <property type="component" value="Unassembled WGS sequence"/>
</dbReference>
<dbReference type="Gene3D" id="3.40.50.720">
    <property type="entry name" value="NAD(P)-binding Rossmann-like Domain"/>
    <property type="match status" value="1"/>
</dbReference>
<dbReference type="PROSITE" id="PS00061">
    <property type="entry name" value="ADH_SHORT"/>
    <property type="match status" value="1"/>
</dbReference>
<dbReference type="RefSeq" id="WP_308949809.1">
    <property type="nucleotide sequence ID" value="NZ_JARXHW010000016.1"/>
</dbReference>
<dbReference type="Pfam" id="PF13561">
    <property type="entry name" value="adh_short_C2"/>
    <property type="match status" value="1"/>
</dbReference>
<dbReference type="SUPFAM" id="SSF51735">
    <property type="entry name" value="NAD(P)-binding Rossmann-fold domains"/>
    <property type="match status" value="1"/>
</dbReference>
<keyword evidence="4" id="KW-1185">Reference proteome</keyword>
<dbReference type="InterPro" id="IPR020904">
    <property type="entry name" value="Sc_DH/Rdtase_CS"/>
</dbReference>
<protein>
    <submittedName>
        <fullName evidence="3">3-ketoacyl-ACP reductase</fullName>
    </submittedName>
</protein>
<evidence type="ECO:0000256" key="2">
    <source>
        <dbReference type="ARBA" id="ARBA00023002"/>
    </source>
</evidence>
<dbReference type="PRINTS" id="PR00081">
    <property type="entry name" value="GDHRDH"/>
</dbReference>
<name>A0ABU1ATX0_9BACT</name>
<gene>
    <name evidence="3" type="ORF">QEH52_08840</name>
</gene>
<dbReference type="PANTHER" id="PTHR42760:SF133">
    <property type="entry name" value="3-OXOACYL-[ACYL-CARRIER-PROTEIN] REDUCTASE"/>
    <property type="match status" value="1"/>
</dbReference>
<dbReference type="PANTHER" id="PTHR42760">
    <property type="entry name" value="SHORT-CHAIN DEHYDROGENASES/REDUCTASES FAMILY MEMBER"/>
    <property type="match status" value="1"/>
</dbReference>
<comment type="caution">
    <text evidence="3">The sequence shown here is derived from an EMBL/GenBank/DDBJ whole genome shotgun (WGS) entry which is preliminary data.</text>
</comment>
<dbReference type="PRINTS" id="PR00080">
    <property type="entry name" value="SDRFAMILY"/>
</dbReference>